<evidence type="ECO:0000313" key="1">
    <source>
        <dbReference type="EMBL" id="ACK74113.1"/>
    </source>
</evidence>
<reference evidence="2" key="1">
    <citation type="journal article" date="2011" name="MBio">
        <title>Novel metabolic attributes of the genus Cyanothece, comprising a group of unicellular nitrogen-fixing Cyanobacteria.</title>
        <authorList>
            <person name="Bandyopadhyay A."/>
            <person name="Elvitigala T."/>
            <person name="Welsh E."/>
            <person name="Stockel J."/>
            <person name="Liberton M."/>
            <person name="Min H."/>
            <person name="Sherman L.A."/>
            <person name="Pakrasi H.B."/>
        </authorList>
    </citation>
    <scope>NUCLEOTIDE SEQUENCE [LARGE SCALE GENOMIC DNA]</scope>
    <source>
        <strain evidence="2">PCC 7424</strain>
        <plasmid evidence="2">pP742403</plasmid>
    </source>
</reference>
<name>B7KMU1_GLOC7</name>
<evidence type="ECO:0000313" key="2">
    <source>
        <dbReference type="Proteomes" id="UP000002384"/>
    </source>
</evidence>
<dbReference type="KEGG" id="cyc:PCC7424_5547"/>
<accession>B7KMU1</accession>
<keyword evidence="2" id="KW-1185">Reference proteome</keyword>
<organism evidence="1 2">
    <name type="scientific">Gloeothece citriformis (strain PCC 7424)</name>
    <name type="common">Cyanothece sp. (strain PCC 7424)</name>
    <dbReference type="NCBI Taxonomy" id="65393"/>
    <lineage>
        <taxon>Bacteria</taxon>
        <taxon>Bacillati</taxon>
        <taxon>Cyanobacteriota</taxon>
        <taxon>Cyanophyceae</taxon>
        <taxon>Oscillatoriophycideae</taxon>
        <taxon>Chroococcales</taxon>
        <taxon>Aphanothecaceae</taxon>
        <taxon>Gloeothece</taxon>
        <taxon>Gloeothece citriformis</taxon>
    </lineage>
</organism>
<evidence type="ECO:0008006" key="3">
    <source>
        <dbReference type="Google" id="ProtNLM"/>
    </source>
</evidence>
<geneLocation type="plasmid" evidence="1 2">
    <name>pP742403</name>
</geneLocation>
<dbReference type="EMBL" id="CP001294">
    <property type="protein sequence ID" value="ACK74113.1"/>
    <property type="molecule type" value="Genomic_DNA"/>
</dbReference>
<proteinExistence type="predicted"/>
<dbReference type="Pfam" id="PF10049">
    <property type="entry name" value="DUF2283"/>
    <property type="match status" value="1"/>
</dbReference>
<keyword evidence="1" id="KW-0614">Plasmid</keyword>
<protein>
    <recommendedName>
        <fullName evidence="3">DUF2283 domain-containing protein</fullName>
    </recommendedName>
</protein>
<gene>
    <name evidence="1" type="ordered locus">PCC7424_5547</name>
</gene>
<dbReference type="InterPro" id="IPR019270">
    <property type="entry name" value="DUF2283"/>
</dbReference>
<dbReference type="AlphaFoldDB" id="B7KMU1"/>
<dbReference type="RefSeq" id="WP_012599323.1">
    <property type="nucleotide sequence ID" value="NC_011730.1"/>
</dbReference>
<dbReference type="Proteomes" id="UP000002384">
    <property type="component" value="Plasmid pP742403"/>
</dbReference>
<dbReference type="OrthoDB" id="9799670at2"/>
<sequence length="127" mass="14488">MKIVYDPVVDVLSILLVLTPTSASQTFLSDLQIDYDLDGNVVKLEILNAKERVNNPQTVEYSVNLTAFETQSTDDSTPIGIRKRRAFLKLPIAQRRRLLAQQASDMVDHYQQNTDWKEFLAGDIIDY</sequence>
<dbReference type="HOGENOM" id="CLU_1966913_0_0_3"/>